<protein>
    <submittedName>
        <fullName evidence="1">Uncharacterized protein</fullName>
    </submittedName>
</protein>
<sequence>VDDDLHDLSSMEAEFPTIVINDVIAPYDALQCKSQDLEKEISTNIGGEFSNLEDLEVLES</sequence>
<dbReference type="Proteomes" id="UP001151760">
    <property type="component" value="Unassembled WGS sequence"/>
</dbReference>
<feature type="non-terminal residue" evidence="1">
    <location>
        <position position="1"/>
    </location>
</feature>
<accession>A0ABQ5ITL3</accession>
<organism evidence="1 2">
    <name type="scientific">Tanacetum coccineum</name>
    <dbReference type="NCBI Taxonomy" id="301880"/>
    <lineage>
        <taxon>Eukaryota</taxon>
        <taxon>Viridiplantae</taxon>
        <taxon>Streptophyta</taxon>
        <taxon>Embryophyta</taxon>
        <taxon>Tracheophyta</taxon>
        <taxon>Spermatophyta</taxon>
        <taxon>Magnoliopsida</taxon>
        <taxon>eudicotyledons</taxon>
        <taxon>Gunneridae</taxon>
        <taxon>Pentapetalae</taxon>
        <taxon>asterids</taxon>
        <taxon>campanulids</taxon>
        <taxon>Asterales</taxon>
        <taxon>Asteraceae</taxon>
        <taxon>Asteroideae</taxon>
        <taxon>Anthemideae</taxon>
        <taxon>Anthemidinae</taxon>
        <taxon>Tanacetum</taxon>
    </lineage>
</organism>
<proteinExistence type="predicted"/>
<keyword evidence="2" id="KW-1185">Reference proteome</keyword>
<name>A0ABQ5ITL3_9ASTR</name>
<gene>
    <name evidence="1" type="ORF">Tco_1113934</name>
</gene>
<reference evidence="1" key="2">
    <citation type="submission" date="2022-01" db="EMBL/GenBank/DDBJ databases">
        <authorList>
            <person name="Yamashiro T."/>
            <person name="Shiraishi A."/>
            <person name="Satake H."/>
            <person name="Nakayama K."/>
        </authorList>
    </citation>
    <scope>NUCLEOTIDE SEQUENCE</scope>
</reference>
<evidence type="ECO:0000313" key="2">
    <source>
        <dbReference type="Proteomes" id="UP001151760"/>
    </source>
</evidence>
<evidence type="ECO:0000313" key="1">
    <source>
        <dbReference type="EMBL" id="GJU03596.1"/>
    </source>
</evidence>
<dbReference type="EMBL" id="BQNB010021170">
    <property type="protein sequence ID" value="GJU03596.1"/>
    <property type="molecule type" value="Genomic_DNA"/>
</dbReference>
<reference evidence="1" key="1">
    <citation type="journal article" date="2022" name="Int. J. Mol. Sci.">
        <title>Draft Genome of Tanacetum Coccineum: Genomic Comparison of Closely Related Tanacetum-Family Plants.</title>
        <authorList>
            <person name="Yamashiro T."/>
            <person name="Shiraishi A."/>
            <person name="Nakayama K."/>
            <person name="Satake H."/>
        </authorList>
    </citation>
    <scope>NUCLEOTIDE SEQUENCE</scope>
</reference>
<comment type="caution">
    <text evidence="1">The sequence shown here is derived from an EMBL/GenBank/DDBJ whole genome shotgun (WGS) entry which is preliminary data.</text>
</comment>